<reference evidence="2" key="1">
    <citation type="submission" date="2021-06" db="EMBL/GenBank/DDBJ databases">
        <authorList>
            <person name="Kallberg Y."/>
            <person name="Tangrot J."/>
            <person name="Rosling A."/>
        </authorList>
    </citation>
    <scope>NUCLEOTIDE SEQUENCE</scope>
    <source>
        <strain evidence="2">MA453B</strain>
    </source>
</reference>
<name>A0A9N9NHZ5_9GLOM</name>
<feature type="compositionally biased region" description="Polar residues" evidence="1">
    <location>
        <begin position="10"/>
        <end position="21"/>
    </location>
</feature>
<evidence type="ECO:0000313" key="2">
    <source>
        <dbReference type="EMBL" id="CAG8739602.1"/>
    </source>
</evidence>
<organism evidence="2 3">
    <name type="scientific">Dentiscutata erythropus</name>
    <dbReference type="NCBI Taxonomy" id="1348616"/>
    <lineage>
        <taxon>Eukaryota</taxon>
        <taxon>Fungi</taxon>
        <taxon>Fungi incertae sedis</taxon>
        <taxon>Mucoromycota</taxon>
        <taxon>Glomeromycotina</taxon>
        <taxon>Glomeromycetes</taxon>
        <taxon>Diversisporales</taxon>
        <taxon>Gigasporaceae</taxon>
        <taxon>Dentiscutata</taxon>
    </lineage>
</organism>
<evidence type="ECO:0000256" key="1">
    <source>
        <dbReference type="SAM" id="MobiDB-lite"/>
    </source>
</evidence>
<proteinExistence type="predicted"/>
<feature type="region of interest" description="Disordered" evidence="1">
    <location>
        <begin position="1"/>
        <end position="22"/>
    </location>
</feature>
<accession>A0A9N9NHZ5</accession>
<protein>
    <submittedName>
        <fullName evidence="2">2182_t:CDS:1</fullName>
    </submittedName>
</protein>
<gene>
    <name evidence="2" type="ORF">DERYTH_LOCUS15883</name>
</gene>
<dbReference type="AlphaFoldDB" id="A0A9N9NHZ5"/>
<feature type="region of interest" description="Disordered" evidence="1">
    <location>
        <begin position="45"/>
        <end position="71"/>
    </location>
</feature>
<dbReference type="Proteomes" id="UP000789405">
    <property type="component" value="Unassembled WGS sequence"/>
</dbReference>
<sequence length="152" mass="17764">MNYVDKNKVQCDQQKTSTDYQEPQKIEITLQVDSVSRDSITVKTKEETELDEEPNYEKITPGLNNGYLDEPENANDDEIWYSCNDKISEDWLGTNDFEIDEFELKEKENEENNFSQELVNNNKASKNIVYSNEAREVRISRSENKPLEIRVG</sequence>
<dbReference type="EMBL" id="CAJVPY010013282">
    <property type="protein sequence ID" value="CAG8739602.1"/>
    <property type="molecule type" value="Genomic_DNA"/>
</dbReference>
<evidence type="ECO:0000313" key="3">
    <source>
        <dbReference type="Proteomes" id="UP000789405"/>
    </source>
</evidence>
<keyword evidence="3" id="KW-1185">Reference proteome</keyword>
<comment type="caution">
    <text evidence="2">The sequence shown here is derived from an EMBL/GenBank/DDBJ whole genome shotgun (WGS) entry which is preliminary data.</text>
</comment>